<feature type="compositionally biased region" description="Acidic residues" evidence="1">
    <location>
        <begin position="94"/>
        <end position="104"/>
    </location>
</feature>
<accession>A0A218VWP4</accession>
<dbReference type="EMBL" id="MTKT01005809">
    <property type="protein sequence ID" value="OWM64490.1"/>
    <property type="molecule type" value="Genomic_DNA"/>
</dbReference>
<name>A0A218VWP4_PUNGR</name>
<proteinExistence type="predicted"/>
<feature type="chain" id="PRO_5012871939" evidence="2">
    <location>
        <begin position="25"/>
        <end position="104"/>
    </location>
</feature>
<keyword evidence="2" id="KW-0732">Signal</keyword>
<feature type="region of interest" description="Disordered" evidence="1">
    <location>
        <begin position="76"/>
        <end position="104"/>
    </location>
</feature>
<evidence type="ECO:0000313" key="3">
    <source>
        <dbReference type="EMBL" id="OWM64490.1"/>
    </source>
</evidence>
<dbReference type="AlphaFoldDB" id="A0A218VWP4"/>
<dbReference type="Proteomes" id="UP000197138">
    <property type="component" value="Unassembled WGS sequence"/>
</dbReference>
<protein>
    <submittedName>
        <fullName evidence="3">Uncharacterized protein</fullName>
    </submittedName>
</protein>
<gene>
    <name evidence="3" type="ORF">CDL15_Pgr020457</name>
</gene>
<feature type="region of interest" description="Disordered" evidence="1">
    <location>
        <begin position="39"/>
        <end position="59"/>
    </location>
</feature>
<organism evidence="3 4">
    <name type="scientific">Punica granatum</name>
    <name type="common">Pomegranate</name>
    <dbReference type="NCBI Taxonomy" id="22663"/>
    <lineage>
        <taxon>Eukaryota</taxon>
        <taxon>Viridiplantae</taxon>
        <taxon>Streptophyta</taxon>
        <taxon>Embryophyta</taxon>
        <taxon>Tracheophyta</taxon>
        <taxon>Spermatophyta</taxon>
        <taxon>Magnoliopsida</taxon>
        <taxon>eudicotyledons</taxon>
        <taxon>Gunneridae</taxon>
        <taxon>Pentapetalae</taxon>
        <taxon>rosids</taxon>
        <taxon>malvids</taxon>
        <taxon>Myrtales</taxon>
        <taxon>Lythraceae</taxon>
        <taxon>Punica</taxon>
    </lineage>
</organism>
<evidence type="ECO:0000256" key="1">
    <source>
        <dbReference type="SAM" id="MobiDB-lite"/>
    </source>
</evidence>
<feature type="signal peptide" evidence="2">
    <location>
        <begin position="1"/>
        <end position="24"/>
    </location>
</feature>
<sequence length="104" mass="10894">MLHFFAGCLTLAFLNFASPNFTLSLTTLLRAIDCCDRGGGRGRSRGGVRTKPGGIVGGEEAGDGVIVEVDKARLGSGLEGEEHRSEIGVGGGATEEEEEKDEVR</sequence>
<evidence type="ECO:0000256" key="2">
    <source>
        <dbReference type="SAM" id="SignalP"/>
    </source>
</evidence>
<reference evidence="4" key="1">
    <citation type="journal article" date="2017" name="Plant J.">
        <title>The pomegranate (Punica granatum L.) genome and the genomics of punicalagin biosynthesis.</title>
        <authorList>
            <person name="Qin G."/>
            <person name="Xu C."/>
            <person name="Ming R."/>
            <person name="Tang H."/>
            <person name="Guyot R."/>
            <person name="Kramer E.M."/>
            <person name="Hu Y."/>
            <person name="Yi X."/>
            <person name="Qi Y."/>
            <person name="Xu X."/>
            <person name="Gao Z."/>
            <person name="Pan H."/>
            <person name="Jian J."/>
            <person name="Tian Y."/>
            <person name="Yue Z."/>
            <person name="Xu Y."/>
        </authorList>
    </citation>
    <scope>NUCLEOTIDE SEQUENCE [LARGE SCALE GENOMIC DNA]</scope>
    <source>
        <strain evidence="4">cv. Dabenzi</strain>
    </source>
</reference>
<evidence type="ECO:0000313" key="4">
    <source>
        <dbReference type="Proteomes" id="UP000197138"/>
    </source>
</evidence>
<comment type="caution">
    <text evidence="3">The sequence shown here is derived from an EMBL/GenBank/DDBJ whole genome shotgun (WGS) entry which is preliminary data.</text>
</comment>